<feature type="domain" description="F-box" evidence="2">
    <location>
        <begin position="70"/>
        <end position="116"/>
    </location>
</feature>
<keyword evidence="1" id="KW-0472">Membrane</keyword>
<dbReference type="InterPro" id="IPR001810">
    <property type="entry name" value="F-box_dom"/>
</dbReference>
<name>A0AAV7Y138_9EUKA</name>
<dbReference type="Gene3D" id="1.20.1280.50">
    <property type="match status" value="1"/>
</dbReference>
<dbReference type="Proteomes" id="UP001146793">
    <property type="component" value="Unassembled WGS sequence"/>
</dbReference>
<protein>
    <submittedName>
        <fullName evidence="3">Fam11a b protein</fullName>
    </submittedName>
</protein>
<organism evidence="3 4">
    <name type="scientific">Anaeramoeba flamelloides</name>
    <dbReference type="NCBI Taxonomy" id="1746091"/>
    <lineage>
        <taxon>Eukaryota</taxon>
        <taxon>Metamonada</taxon>
        <taxon>Anaeramoebidae</taxon>
        <taxon>Anaeramoeba</taxon>
    </lineage>
</organism>
<dbReference type="SUPFAM" id="SSF81383">
    <property type="entry name" value="F-box domain"/>
    <property type="match status" value="1"/>
</dbReference>
<feature type="transmembrane region" description="Helical" evidence="1">
    <location>
        <begin position="380"/>
        <end position="403"/>
    </location>
</feature>
<evidence type="ECO:0000259" key="2">
    <source>
        <dbReference type="PROSITE" id="PS50181"/>
    </source>
</evidence>
<feature type="transmembrane region" description="Helical" evidence="1">
    <location>
        <begin position="281"/>
        <end position="302"/>
    </location>
</feature>
<dbReference type="InterPro" id="IPR036047">
    <property type="entry name" value="F-box-like_dom_sf"/>
</dbReference>
<feature type="transmembrane region" description="Helical" evidence="1">
    <location>
        <begin position="480"/>
        <end position="504"/>
    </location>
</feature>
<feature type="transmembrane region" description="Helical" evidence="1">
    <location>
        <begin position="452"/>
        <end position="474"/>
    </location>
</feature>
<accession>A0AAV7Y138</accession>
<keyword evidence="1" id="KW-1133">Transmembrane helix</keyword>
<feature type="transmembrane region" description="Helical" evidence="1">
    <location>
        <begin position="348"/>
        <end position="368"/>
    </location>
</feature>
<dbReference type="Pfam" id="PF12937">
    <property type="entry name" value="F-box-like"/>
    <property type="match status" value="1"/>
</dbReference>
<evidence type="ECO:0000313" key="4">
    <source>
        <dbReference type="Proteomes" id="UP001146793"/>
    </source>
</evidence>
<evidence type="ECO:0000256" key="1">
    <source>
        <dbReference type="SAM" id="Phobius"/>
    </source>
</evidence>
<feature type="transmembrane region" description="Helical" evidence="1">
    <location>
        <begin position="314"/>
        <end position="336"/>
    </location>
</feature>
<dbReference type="AlphaFoldDB" id="A0AAV7Y138"/>
<feature type="transmembrane region" description="Helical" evidence="1">
    <location>
        <begin position="511"/>
        <end position="534"/>
    </location>
</feature>
<dbReference type="EMBL" id="JANTQA010000076">
    <property type="protein sequence ID" value="KAJ3423443.1"/>
    <property type="molecule type" value="Genomic_DNA"/>
</dbReference>
<keyword evidence="1" id="KW-0812">Transmembrane</keyword>
<sequence length="547" mass="63494">MKKTDLNLKYLVHDFTITEKEIKQELKTNKYFTIKGKSCVLVRPKALLDPYEFTNKNSLSQCNTLMTNINNTITDLPIEILWMIFEYLSPKQIIYVRRCCSKFYNVTLDKELWRRLCYKYNEYFIWKKLILGTVYIANDLLAIYGVQEDLLEKVTGVKTQLQVYNKIKPAKMNFGITAPRIRAPAISNDGSEGSYGGGGVGYNNTQPSTLNSFQKSATPRTSKRIRINYLKTIRDPESELINKIDQLKEIQKQRVLETNRLNKQQIINQEQRIFDRNLLKWIAFPLITLLFGFVFFSVLLSLKVQKIIISPNWFWVMSPILIPVSIILIILMIHSVKNGSINIINKILIYHVVIILIFAPLVALALKLCNCVSFNWKTTFIPIIVLLVVVCFAFIWFVVAFFWQYSIRFSILIIIGGSISLMMIPLFFILLGMKLDQNFYHLSYLQVFSPLLFLDLFPMVSVFIIFILSFSGSIDATQLLSFFCGINVIMLPFSTFEVLCLAYLQKSLINNFIYVMIPLIIIEILLLFGGIVWLKDNIRQFFAWARR</sequence>
<evidence type="ECO:0000313" key="3">
    <source>
        <dbReference type="EMBL" id="KAJ3423443.1"/>
    </source>
</evidence>
<dbReference type="SMART" id="SM00256">
    <property type="entry name" value="FBOX"/>
    <property type="match status" value="1"/>
</dbReference>
<dbReference type="PROSITE" id="PS50181">
    <property type="entry name" value="FBOX"/>
    <property type="match status" value="1"/>
</dbReference>
<reference evidence="3" key="1">
    <citation type="submission" date="2022-08" db="EMBL/GenBank/DDBJ databases">
        <title>Novel sulphate-reducing endosymbionts in the free-living metamonad Anaeramoeba.</title>
        <authorList>
            <person name="Jerlstrom-Hultqvist J."/>
            <person name="Cepicka I."/>
            <person name="Gallot-Lavallee L."/>
            <person name="Salas-Leiva D."/>
            <person name="Curtis B.A."/>
            <person name="Zahonova K."/>
            <person name="Pipaliya S."/>
            <person name="Dacks J."/>
            <person name="Roger A.J."/>
        </authorList>
    </citation>
    <scope>NUCLEOTIDE SEQUENCE</scope>
    <source>
        <strain evidence="3">Busselton2</strain>
    </source>
</reference>
<gene>
    <name evidence="3" type="ORF">M0812_29972</name>
</gene>
<feature type="transmembrane region" description="Helical" evidence="1">
    <location>
        <begin position="409"/>
        <end position="431"/>
    </location>
</feature>
<comment type="caution">
    <text evidence="3">The sequence shown here is derived from an EMBL/GenBank/DDBJ whole genome shotgun (WGS) entry which is preliminary data.</text>
</comment>
<proteinExistence type="predicted"/>